<name>A0A0G1VDG9_9BACT</name>
<gene>
    <name evidence="2" type="ORF">UY02_C0030G0002</name>
</gene>
<dbReference type="Proteomes" id="UP000034682">
    <property type="component" value="Unassembled WGS sequence"/>
</dbReference>
<accession>A0A0G1VDG9</accession>
<comment type="caution">
    <text evidence="2">The sequence shown here is derived from an EMBL/GenBank/DDBJ whole genome shotgun (WGS) entry which is preliminary data.</text>
</comment>
<dbReference type="EMBL" id="LCOK01000030">
    <property type="protein sequence ID" value="KKU76163.1"/>
    <property type="molecule type" value="Genomic_DNA"/>
</dbReference>
<keyword evidence="1" id="KW-0472">Membrane</keyword>
<keyword evidence="1" id="KW-1133">Transmembrane helix</keyword>
<evidence type="ECO:0000313" key="3">
    <source>
        <dbReference type="Proteomes" id="UP000034682"/>
    </source>
</evidence>
<reference evidence="2 3" key="1">
    <citation type="journal article" date="2015" name="Nature">
        <title>rRNA introns, odd ribosomes, and small enigmatic genomes across a large radiation of phyla.</title>
        <authorList>
            <person name="Brown C.T."/>
            <person name="Hug L.A."/>
            <person name="Thomas B.C."/>
            <person name="Sharon I."/>
            <person name="Castelle C.J."/>
            <person name="Singh A."/>
            <person name="Wilkins M.J."/>
            <person name="Williams K.H."/>
            <person name="Banfield J.F."/>
        </authorList>
    </citation>
    <scope>NUCLEOTIDE SEQUENCE [LARGE SCALE GENOMIC DNA]</scope>
</reference>
<feature type="transmembrane region" description="Helical" evidence="1">
    <location>
        <begin position="6"/>
        <end position="26"/>
    </location>
</feature>
<proteinExistence type="predicted"/>
<sequence length="134" mass="13439">MSQKILSSLLHILGVAFLVALAFLIWKNPGTGGANSFAAVGSAPFSLSSLSSESGNGSTLFTVSCPWVSTTPLQSLAPQVSSCEPASCPETASEIANGGCVATAVGTNGGNTTPVYTAGYCSRLKKHEVASSGP</sequence>
<protein>
    <submittedName>
        <fullName evidence="2">Uncharacterized protein</fullName>
    </submittedName>
</protein>
<organism evidence="2 3">
    <name type="scientific">Candidatus Giovannonibacteria bacterium GW2011_GWB1_47_6b</name>
    <dbReference type="NCBI Taxonomy" id="1618655"/>
    <lineage>
        <taxon>Bacteria</taxon>
        <taxon>Candidatus Giovannoniibacteriota</taxon>
    </lineage>
</organism>
<evidence type="ECO:0000313" key="2">
    <source>
        <dbReference type="EMBL" id="KKU76163.1"/>
    </source>
</evidence>
<evidence type="ECO:0000256" key="1">
    <source>
        <dbReference type="SAM" id="Phobius"/>
    </source>
</evidence>
<dbReference type="AlphaFoldDB" id="A0A0G1VDG9"/>
<keyword evidence="1" id="KW-0812">Transmembrane</keyword>